<accession>A0A1E1LF55</accession>
<dbReference type="Proteomes" id="UP000178912">
    <property type="component" value="Unassembled WGS sequence"/>
</dbReference>
<dbReference type="EMBL" id="FJUX01000110">
    <property type="protein sequence ID" value="CZT09072.1"/>
    <property type="molecule type" value="Genomic_DNA"/>
</dbReference>
<feature type="compositionally biased region" description="Basic and acidic residues" evidence="1">
    <location>
        <begin position="219"/>
        <end position="241"/>
    </location>
</feature>
<sequence length="466" mass="51919">MDLEMPRNHSISSHRSHEQREISDNGSGSSQLLMSRVIDTPAKKRNRLAQRKHRSNRLPTRQNLPAPDDVLSFPSQTFLQRASEFDEKLPHENESNLNSGYGSLGNMDFASENPNIWTDSELDTVFGADQLTYPDMITTRSGWKPLPASTHLSLSERTSEIPGTGSGYSSKELSSTAVQTPFNNSYSMAISNYQSEGAGKMSSARKRSATGMVQFQGRQDVDKSPEILTRDDQITSRDRRIPQPINTSGFPTVGSRNLGLQSPPEEPTDTTSNSSPGSSPHSEHRFGVILAAVEAAGFSSLDEMAMEYYTATIPEESPFRSTQSLSRSRQLKDLLQVLDSSSTQWSGQENKDYRGGISKSAQAIFAQELEELKQKDFRDQRSLDESLVLQYAQFSPPHGHAPRAFLNLQTSMQDIRRLRENMPETWSTLMAFTRQAGVPTPLNSQIVSAFLRACAFIDINERQESL</sequence>
<feature type="compositionally biased region" description="Basic residues" evidence="1">
    <location>
        <begin position="43"/>
        <end position="56"/>
    </location>
</feature>
<feature type="compositionally biased region" description="Polar residues" evidence="1">
    <location>
        <begin position="244"/>
        <end position="260"/>
    </location>
</feature>
<protein>
    <recommendedName>
        <fullName evidence="4">BZIP domain-containing protein</fullName>
    </recommendedName>
</protein>
<gene>
    <name evidence="2" type="ORF">RAG0_13941</name>
</gene>
<feature type="compositionally biased region" description="Low complexity" evidence="1">
    <location>
        <begin position="269"/>
        <end position="280"/>
    </location>
</feature>
<evidence type="ECO:0000313" key="2">
    <source>
        <dbReference type="EMBL" id="CZT09072.1"/>
    </source>
</evidence>
<keyword evidence="3" id="KW-1185">Reference proteome</keyword>
<reference evidence="3" key="1">
    <citation type="submission" date="2016-03" db="EMBL/GenBank/DDBJ databases">
        <authorList>
            <person name="Guldener U."/>
        </authorList>
    </citation>
    <scope>NUCLEOTIDE SEQUENCE [LARGE SCALE GENOMIC DNA]</scope>
    <source>
        <strain evidence="3">04CH-RAC-A.6.1</strain>
    </source>
</reference>
<dbReference type="OrthoDB" id="3565340at2759"/>
<feature type="region of interest" description="Disordered" evidence="1">
    <location>
        <begin position="1"/>
        <end position="71"/>
    </location>
</feature>
<feature type="compositionally biased region" description="Polar residues" evidence="1">
    <location>
        <begin position="24"/>
        <end position="33"/>
    </location>
</feature>
<evidence type="ECO:0008006" key="4">
    <source>
        <dbReference type="Google" id="ProtNLM"/>
    </source>
</evidence>
<evidence type="ECO:0000256" key="1">
    <source>
        <dbReference type="SAM" id="MobiDB-lite"/>
    </source>
</evidence>
<organism evidence="2 3">
    <name type="scientific">Rhynchosporium agropyri</name>
    <dbReference type="NCBI Taxonomy" id="914238"/>
    <lineage>
        <taxon>Eukaryota</taxon>
        <taxon>Fungi</taxon>
        <taxon>Dikarya</taxon>
        <taxon>Ascomycota</taxon>
        <taxon>Pezizomycotina</taxon>
        <taxon>Leotiomycetes</taxon>
        <taxon>Helotiales</taxon>
        <taxon>Ploettnerulaceae</taxon>
        <taxon>Rhynchosporium</taxon>
    </lineage>
</organism>
<name>A0A1E1LF55_9HELO</name>
<evidence type="ECO:0000313" key="3">
    <source>
        <dbReference type="Proteomes" id="UP000178912"/>
    </source>
</evidence>
<proteinExistence type="predicted"/>
<dbReference type="AlphaFoldDB" id="A0A1E1LF55"/>
<feature type="region of interest" description="Disordered" evidence="1">
    <location>
        <begin position="199"/>
        <end position="283"/>
    </location>
</feature>
<feature type="region of interest" description="Disordered" evidence="1">
    <location>
        <begin position="148"/>
        <end position="172"/>
    </location>
</feature>